<protein>
    <submittedName>
        <fullName evidence="4">Oxidoreductase-like protein</fullName>
    </submittedName>
</protein>
<dbReference type="InterPro" id="IPR036291">
    <property type="entry name" value="NAD(P)-bd_dom_sf"/>
</dbReference>
<dbReference type="Pfam" id="PF00106">
    <property type="entry name" value="adh_short"/>
    <property type="match status" value="1"/>
</dbReference>
<dbReference type="Gene3D" id="3.40.50.720">
    <property type="entry name" value="NAD(P)-binding Rossmann-like Domain"/>
    <property type="match status" value="1"/>
</dbReference>
<dbReference type="Proteomes" id="UP000824998">
    <property type="component" value="Unassembled WGS sequence"/>
</dbReference>
<name>A0A9P7YQY2_9HELO</name>
<dbReference type="InterPro" id="IPR002347">
    <property type="entry name" value="SDR_fam"/>
</dbReference>
<dbReference type="GO" id="GO:0016491">
    <property type="term" value="F:oxidoreductase activity"/>
    <property type="evidence" value="ECO:0007669"/>
    <property type="project" value="UniProtKB-KW"/>
</dbReference>
<sequence>MSAIAYPPFPVESGVNFTETLHHDTYPAISPTKVDHKGHIVLITGTSQGVGISTAVSFAKAGTSTLILAARSDSSKAEQEILSAVKTLGIPAPKILKLKLDITNWESVEAAAKDAEKEVGKLDILVNNAGYLSEFVPIVESDRDEYWRNYEVNCKGLYYMTKAFIPLMLKGGEKTVVNLTSQGAHGIHPGSSAYGTTKFAILRFTEYVMVDYGQQGILAYSIHPGGVITEMSTKMPDTMHSFLVDTPEMGSDTICFLTAKRREWLAGRFYNSNWDMTEFLKKKDEIIKGEKLKMRMRF</sequence>
<dbReference type="OrthoDB" id="1933717at2759"/>
<evidence type="ECO:0000256" key="3">
    <source>
        <dbReference type="RuleBase" id="RU000363"/>
    </source>
</evidence>
<dbReference type="AlphaFoldDB" id="A0A9P7YQY2"/>
<evidence type="ECO:0000256" key="2">
    <source>
        <dbReference type="ARBA" id="ARBA00023002"/>
    </source>
</evidence>
<dbReference type="PRINTS" id="PR00081">
    <property type="entry name" value="GDHRDH"/>
</dbReference>
<dbReference type="PRINTS" id="PR00080">
    <property type="entry name" value="SDRFAMILY"/>
</dbReference>
<evidence type="ECO:0000313" key="5">
    <source>
        <dbReference type="Proteomes" id="UP000824998"/>
    </source>
</evidence>
<organism evidence="4 5">
    <name type="scientific">Amylocarpus encephaloides</name>
    <dbReference type="NCBI Taxonomy" id="45428"/>
    <lineage>
        <taxon>Eukaryota</taxon>
        <taxon>Fungi</taxon>
        <taxon>Dikarya</taxon>
        <taxon>Ascomycota</taxon>
        <taxon>Pezizomycotina</taxon>
        <taxon>Leotiomycetes</taxon>
        <taxon>Helotiales</taxon>
        <taxon>Helotiales incertae sedis</taxon>
        <taxon>Amylocarpus</taxon>
    </lineage>
</organism>
<gene>
    <name evidence="4" type="ORF">BJ875DRAFT_480722</name>
</gene>
<keyword evidence="5" id="KW-1185">Reference proteome</keyword>
<evidence type="ECO:0000256" key="1">
    <source>
        <dbReference type="ARBA" id="ARBA00006484"/>
    </source>
</evidence>
<evidence type="ECO:0000313" key="4">
    <source>
        <dbReference type="EMBL" id="KAG9238031.1"/>
    </source>
</evidence>
<comment type="caution">
    <text evidence="4">The sequence shown here is derived from an EMBL/GenBank/DDBJ whole genome shotgun (WGS) entry which is preliminary data.</text>
</comment>
<accession>A0A9P7YQY2</accession>
<dbReference type="CDD" id="cd05233">
    <property type="entry name" value="SDR_c"/>
    <property type="match status" value="1"/>
</dbReference>
<dbReference type="PANTHER" id="PTHR42901:SF1">
    <property type="entry name" value="ALCOHOL DEHYDROGENASE"/>
    <property type="match status" value="1"/>
</dbReference>
<dbReference type="PANTHER" id="PTHR42901">
    <property type="entry name" value="ALCOHOL DEHYDROGENASE"/>
    <property type="match status" value="1"/>
</dbReference>
<reference evidence="4" key="1">
    <citation type="journal article" date="2021" name="IMA Fungus">
        <title>Genomic characterization of three marine fungi, including Emericellopsis atlantica sp. nov. with signatures of a generalist lifestyle and marine biomass degradation.</title>
        <authorList>
            <person name="Hagestad O.C."/>
            <person name="Hou L."/>
            <person name="Andersen J.H."/>
            <person name="Hansen E.H."/>
            <person name="Altermark B."/>
            <person name="Li C."/>
            <person name="Kuhnert E."/>
            <person name="Cox R.J."/>
            <person name="Crous P.W."/>
            <person name="Spatafora J.W."/>
            <person name="Lail K."/>
            <person name="Amirebrahimi M."/>
            <person name="Lipzen A."/>
            <person name="Pangilinan J."/>
            <person name="Andreopoulos W."/>
            <person name="Hayes R.D."/>
            <person name="Ng V."/>
            <person name="Grigoriev I.V."/>
            <person name="Jackson S.A."/>
            <person name="Sutton T.D.S."/>
            <person name="Dobson A.D.W."/>
            <person name="Rama T."/>
        </authorList>
    </citation>
    <scope>NUCLEOTIDE SEQUENCE</scope>
    <source>
        <strain evidence="4">TRa018bII</strain>
    </source>
</reference>
<dbReference type="SUPFAM" id="SSF51735">
    <property type="entry name" value="NAD(P)-binding Rossmann-fold domains"/>
    <property type="match status" value="1"/>
</dbReference>
<comment type="similarity">
    <text evidence="1 3">Belongs to the short-chain dehydrogenases/reductases (SDR) family.</text>
</comment>
<proteinExistence type="inferred from homology"/>
<keyword evidence="2" id="KW-0560">Oxidoreductase</keyword>
<dbReference type="EMBL" id="MU251376">
    <property type="protein sequence ID" value="KAG9238031.1"/>
    <property type="molecule type" value="Genomic_DNA"/>
</dbReference>